<evidence type="ECO:0000313" key="10">
    <source>
        <dbReference type="EMBL" id="TJZ62985.1"/>
    </source>
</evidence>
<dbReference type="EMBL" id="SUME01000001">
    <property type="protein sequence ID" value="TJZ62985.1"/>
    <property type="molecule type" value="Genomic_DNA"/>
</dbReference>
<evidence type="ECO:0000256" key="8">
    <source>
        <dbReference type="SAM" id="Phobius"/>
    </source>
</evidence>
<dbReference type="RefSeq" id="WP_136899395.1">
    <property type="nucleotide sequence ID" value="NZ_SUME01000001.1"/>
</dbReference>
<sequence>MKIGFKNPFTKTPADDEALVLDQQVINDNEAIHAAIVSSLTDAKEEILIAAAWFTDQDLFDLLEKKLTEGIKIEIVMSENQENYRLPFEKLTNSGAIIRRIKNAGYGVMNQKFCVIDRSFVLHGSYNWSVNARKNNNESVILTNHEATVVSLIQAFHAIKTKAEEQEELPQEEKREVVDKTVVRESRSAKSDEFTEISFASVLDSMIAAEVSNFDRNMLRQQGFDRAKSNNGDHQVLHKALDTVYSVFINDIDVIDDKKRRLLSKVEEQKLKALEAQKQHADLKLNQFKADTELRKQQLESKIATNDSTISINGENIAVIQGKIKREENQITKCEEDIREQKLAFVRPAHRFFELIPLSLFGLLLLCYLFIFYSSAAYIMIYSAADAELAQMQGNLEVPEVFNPHALADAWEKGVVAFIFVLTFVLVPIVLAVLSKIVRFGFAKDILTWVGILLVDAVIAYQVASVVHRVHILRGDTTAPWHFTDVFSDSNFYLVFILGALGLILFKFIYSKFITYFEERNLDHAAMKSKALIKEYEKDLQKCGDEINNLKEESSKLEQNNILLRAENQLSRSEIEQSPIAVSSEKERIMIELHQKSQHIQQTSDLYISHIENDNLPISLDSLKDRINIFLEGWNDFLHQEYSIARATEMSLMAANSVNEWQEHKLITKKIDSRVKL</sequence>
<dbReference type="EC" id="3.1.4.4" evidence="3"/>
<gene>
    <name evidence="10" type="ORF">FAZ15_01415</name>
</gene>
<dbReference type="AlphaFoldDB" id="A0A4U0P6C7"/>
<comment type="similarity">
    <text evidence="2">Belongs to the phospholipase D family.</text>
</comment>
<evidence type="ECO:0000256" key="7">
    <source>
        <dbReference type="SAM" id="Coils"/>
    </source>
</evidence>
<evidence type="ECO:0000313" key="11">
    <source>
        <dbReference type="Proteomes" id="UP000306808"/>
    </source>
</evidence>
<feature type="coiled-coil region" evidence="7">
    <location>
        <begin position="259"/>
        <end position="291"/>
    </location>
</feature>
<evidence type="ECO:0000256" key="3">
    <source>
        <dbReference type="ARBA" id="ARBA00012027"/>
    </source>
</evidence>
<dbReference type="Proteomes" id="UP000306808">
    <property type="component" value="Unassembled WGS sequence"/>
</dbReference>
<dbReference type="Pfam" id="PF13091">
    <property type="entry name" value="PLDc_2"/>
    <property type="match status" value="1"/>
</dbReference>
<protein>
    <recommendedName>
        <fullName evidence="3">phospholipase D</fullName>
        <ecNumber evidence="3">3.1.4.4</ecNumber>
    </recommendedName>
</protein>
<evidence type="ECO:0000259" key="9">
    <source>
        <dbReference type="Pfam" id="PF13091"/>
    </source>
</evidence>
<comment type="caution">
    <text evidence="10">The sequence shown here is derived from an EMBL/GenBank/DDBJ whole genome shotgun (WGS) entry which is preliminary data.</text>
</comment>
<keyword evidence="6" id="KW-0443">Lipid metabolism</keyword>
<feature type="transmembrane region" description="Helical" evidence="8">
    <location>
        <begin position="446"/>
        <end position="472"/>
    </location>
</feature>
<feature type="transmembrane region" description="Helical" evidence="8">
    <location>
        <begin position="352"/>
        <end position="373"/>
    </location>
</feature>
<dbReference type="SUPFAM" id="SSF56024">
    <property type="entry name" value="Phospholipase D/nuclease"/>
    <property type="match status" value="1"/>
</dbReference>
<evidence type="ECO:0000256" key="2">
    <source>
        <dbReference type="ARBA" id="ARBA00008664"/>
    </source>
</evidence>
<evidence type="ECO:0000256" key="5">
    <source>
        <dbReference type="ARBA" id="ARBA00022963"/>
    </source>
</evidence>
<dbReference type="InterPro" id="IPR051406">
    <property type="entry name" value="PLD_domain"/>
</dbReference>
<feature type="transmembrane region" description="Helical" evidence="8">
    <location>
        <begin position="415"/>
        <end position="434"/>
    </location>
</feature>
<name>A0A4U0P6C7_9SPHI</name>
<feature type="coiled-coil region" evidence="7">
    <location>
        <begin position="317"/>
        <end position="344"/>
    </location>
</feature>
<dbReference type="PANTHER" id="PTHR43856">
    <property type="entry name" value="CARDIOLIPIN HYDROLASE"/>
    <property type="match status" value="1"/>
</dbReference>
<evidence type="ECO:0000256" key="1">
    <source>
        <dbReference type="ARBA" id="ARBA00000798"/>
    </source>
</evidence>
<keyword evidence="8" id="KW-0812">Transmembrane</keyword>
<reference evidence="10 11" key="1">
    <citation type="submission" date="2019-04" db="EMBL/GenBank/DDBJ databases">
        <title>Sphingobacterium olei sp. nov., isolated from oil-contaminated soil.</title>
        <authorList>
            <person name="Liu B."/>
        </authorList>
    </citation>
    <scope>NUCLEOTIDE SEQUENCE [LARGE SCALE GENOMIC DNA]</scope>
    <source>
        <strain evidence="10 11">HAL-9</strain>
    </source>
</reference>
<dbReference type="GO" id="GO:0004630">
    <property type="term" value="F:phospholipase D activity"/>
    <property type="evidence" value="ECO:0007669"/>
    <property type="project" value="UniProtKB-EC"/>
</dbReference>
<dbReference type="InterPro" id="IPR025202">
    <property type="entry name" value="PLD-like_dom"/>
</dbReference>
<keyword evidence="4" id="KW-0378">Hydrolase</keyword>
<feature type="transmembrane region" description="Helical" evidence="8">
    <location>
        <begin position="492"/>
        <end position="510"/>
    </location>
</feature>
<accession>A0A4U0P6C7</accession>
<dbReference type="PANTHER" id="PTHR43856:SF1">
    <property type="entry name" value="MITOCHONDRIAL CARDIOLIPIN HYDROLASE"/>
    <property type="match status" value="1"/>
</dbReference>
<dbReference type="OrthoDB" id="9762009at2"/>
<keyword evidence="8" id="KW-1133">Transmembrane helix</keyword>
<organism evidence="10 11">
    <name type="scientific">Sphingobacterium olei</name>
    <dbReference type="NCBI Taxonomy" id="2571155"/>
    <lineage>
        <taxon>Bacteria</taxon>
        <taxon>Pseudomonadati</taxon>
        <taxon>Bacteroidota</taxon>
        <taxon>Sphingobacteriia</taxon>
        <taxon>Sphingobacteriales</taxon>
        <taxon>Sphingobacteriaceae</taxon>
        <taxon>Sphingobacterium</taxon>
    </lineage>
</organism>
<dbReference type="GO" id="GO:0016042">
    <property type="term" value="P:lipid catabolic process"/>
    <property type="evidence" value="ECO:0007669"/>
    <property type="project" value="UniProtKB-KW"/>
</dbReference>
<keyword evidence="5" id="KW-0442">Lipid degradation</keyword>
<keyword evidence="8" id="KW-0472">Membrane</keyword>
<dbReference type="Gene3D" id="3.30.870.10">
    <property type="entry name" value="Endonuclease Chain A"/>
    <property type="match status" value="1"/>
</dbReference>
<keyword evidence="7" id="KW-0175">Coiled coil</keyword>
<keyword evidence="11" id="KW-1185">Reference proteome</keyword>
<comment type="catalytic activity">
    <reaction evidence="1">
        <text>a 1,2-diacyl-sn-glycero-3-phosphocholine + H2O = a 1,2-diacyl-sn-glycero-3-phosphate + choline + H(+)</text>
        <dbReference type="Rhea" id="RHEA:14445"/>
        <dbReference type="ChEBI" id="CHEBI:15354"/>
        <dbReference type="ChEBI" id="CHEBI:15377"/>
        <dbReference type="ChEBI" id="CHEBI:15378"/>
        <dbReference type="ChEBI" id="CHEBI:57643"/>
        <dbReference type="ChEBI" id="CHEBI:58608"/>
        <dbReference type="EC" id="3.1.4.4"/>
    </reaction>
</comment>
<evidence type="ECO:0000256" key="6">
    <source>
        <dbReference type="ARBA" id="ARBA00023098"/>
    </source>
</evidence>
<feature type="coiled-coil region" evidence="7">
    <location>
        <begin position="533"/>
        <end position="567"/>
    </location>
</feature>
<proteinExistence type="inferred from homology"/>
<evidence type="ECO:0000256" key="4">
    <source>
        <dbReference type="ARBA" id="ARBA00022801"/>
    </source>
</evidence>
<feature type="domain" description="Phospholipase D-like" evidence="9">
    <location>
        <begin position="37"/>
        <end position="158"/>
    </location>
</feature>
<dbReference type="GO" id="GO:0016891">
    <property type="term" value="F:RNA endonuclease activity producing 5'-phosphomonoesters, hydrolytic mechanism"/>
    <property type="evidence" value="ECO:0007669"/>
    <property type="project" value="TreeGrafter"/>
</dbReference>